<keyword evidence="1" id="KW-1185">Reference proteome</keyword>
<dbReference type="WBParaSite" id="nRc.2.0.1.t21802-RA">
    <property type="protein sequence ID" value="nRc.2.0.1.t21802-RA"/>
    <property type="gene ID" value="nRc.2.0.1.g21802"/>
</dbReference>
<organism evidence="1 2">
    <name type="scientific">Romanomermis culicivorax</name>
    <name type="common">Nematode worm</name>
    <dbReference type="NCBI Taxonomy" id="13658"/>
    <lineage>
        <taxon>Eukaryota</taxon>
        <taxon>Metazoa</taxon>
        <taxon>Ecdysozoa</taxon>
        <taxon>Nematoda</taxon>
        <taxon>Enoplea</taxon>
        <taxon>Dorylaimia</taxon>
        <taxon>Mermithida</taxon>
        <taxon>Mermithoidea</taxon>
        <taxon>Mermithidae</taxon>
        <taxon>Romanomermis</taxon>
    </lineage>
</organism>
<protein>
    <submittedName>
        <fullName evidence="2">Uncharacterized protein</fullName>
    </submittedName>
</protein>
<dbReference type="Proteomes" id="UP000887565">
    <property type="component" value="Unplaced"/>
</dbReference>
<sequence>MECGKIFKELRYLNEHSSMRGGLAMVMTRLAIKDKTFIRNNPQKLVVVFQKPPEHCGENNQIIEKQPISSKILTKLIMMYGSNKLISDNKL</sequence>
<evidence type="ECO:0000313" key="2">
    <source>
        <dbReference type="WBParaSite" id="nRc.2.0.1.t21802-RA"/>
    </source>
</evidence>
<evidence type="ECO:0000313" key="1">
    <source>
        <dbReference type="Proteomes" id="UP000887565"/>
    </source>
</evidence>
<reference evidence="2" key="1">
    <citation type="submission" date="2022-11" db="UniProtKB">
        <authorList>
            <consortium name="WormBaseParasite"/>
        </authorList>
    </citation>
    <scope>IDENTIFICATION</scope>
</reference>
<accession>A0A915J5Q7</accession>
<dbReference type="AlphaFoldDB" id="A0A915J5Q7"/>
<name>A0A915J5Q7_ROMCU</name>
<proteinExistence type="predicted"/>